<evidence type="ECO:0000256" key="3">
    <source>
        <dbReference type="ARBA" id="ARBA00044493"/>
    </source>
</evidence>
<evidence type="ECO:0000256" key="4">
    <source>
        <dbReference type="ARBA" id="ARBA00044511"/>
    </source>
</evidence>
<dbReference type="InterPro" id="IPR002885">
    <property type="entry name" value="PPR_rpt"/>
</dbReference>
<dbReference type="Gene3D" id="1.25.40.10">
    <property type="entry name" value="Tetratricopeptide repeat domain"/>
    <property type="match status" value="1"/>
</dbReference>
<protein>
    <recommendedName>
        <fullName evidence="8">Pentatricopeptide repeat-containing protein</fullName>
    </recommendedName>
</protein>
<evidence type="ECO:0000256" key="2">
    <source>
        <dbReference type="ARBA" id="ARBA00022737"/>
    </source>
</evidence>
<evidence type="ECO:0000313" key="6">
    <source>
        <dbReference type="EMBL" id="KAK6336063.1"/>
    </source>
</evidence>
<gene>
    <name evidence="6" type="ORF">TWF730_003432</name>
</gene>
<dbReference type="InterPro" id="IPR011990">
    <property type="entry name" value="TPR-like_helical_dom_sf"/>
</dbReference>
<organism evidence="6 7">
    <name type="scientific">Orbilia blumenaviensis</name>
    <dbReference type="NCBI Taxonomy" id="1796055"/>
    <lineage>
        <taxon>Eukaryota</taxon>
        <taxon>Fungi</taxon>
        <taxon>Dikarya</taxon>
        <taxon>Ascomycota</taxon>
        <taxon>Pezizomycotina</taxon>
        <taxon>Orbiliomycetes</taxon>
        <taxon>Orbiliales</taxon>
        <taxon>Orbiliaceae</taxon>
        <taxon>Orbilia</taxon>
    </lineage>
</organism>
<dbReference type="PROSITE" id="PS51375">
    <property type="entry name" value="PPR"/>
    <property type="match status" value="1"/>
</dbReference>
<dbReference type="AlphaFoldDB" id="A0AAV9U809"/>
<dbReference type="EMBL" id="JAVHNS010000014">
    <property type="protein sequence ID" value="KAK6336063.1"/>
    <property type="molecule type" value="Genomic_DNA"/>
</dbReference>
<comment type="subunit">
    <text evidence="4">Binds to mitochondrial small subunit 15S rRNA.</text>
</comment>
<dbReference type="Proteomes" id="UP001373714">
    <property type="component" value="Unassembled WGS sequence"/>
</dbReference>
<evidence type="ECO:0000256" key="5">
    <source>
        <dbReference type="PROSITE-ProRule" id="PRU00708"/>
    </source>
</evidence>
<comment type="caution">
    <text evidence="6">The sequence shown here is derived from an EMBL/GenBank/DDBJ whole genome shotgun (WGS) entry which is preliminary data.</text>
</comment>
<comment type="similarity">
    <text evidence="1">Belongs to the CCM1 family.</text>
</comment>
<keyword evidence="2" id="KW-0677">Repeat</keyword>
<dbReference type="Pfam" id="PF13812">
    <property type="entry name" value="PPR_3"/>
    <property type="match status" value="1"/>
</dbReference>
<evidence type="ECO:0000313" key="7">
    <source>
        <dbReference type="Proteomes" id="UP001373714"/>
    </source>
</evidence>
<comment type="function">
    <text evidence="3">Regulates mitochondrial small subunit maturation by controlling 15S rRNA 5'-end processing. Localizes to the 5' precursor of the 15S rRNA in a position that is subsequently occupied by mS47 in the mature yeast mtSSU. Uses structure and sequence-specific RNA recognition, binding to a single-stranded region of the precursor and specifically recognizing bases -6 to -1. The exchange of Ccm1 for mS47 is coupled to the irreversible removal of precursor rRNA that is accompanied by conformational changes of the mitoribosomal proteins uS5m and mS26. These conformational changes signal completion of 5'-end rRNA processing through protection of the mature 5'-end of the 15S rRNA and stabilization of mS47. The removal of the 5' precursor together with the dissociation of Ccm1 may be catalyzed by the 5'-3' exoribonuclease Pet127. Involved in the specific removal of group I introns in mitochondrial encoded transcripts.</text>
</comment>
<evidence type="ECO:0008006" key="8">
    <source>
        <dbReference type="Google" id="ProtNLM"/>
    </source>
</evidence>
<name>A0AAV9U809_9PEZI</name>
<accession>A0AAV9U809</accession>
<sequence>MYAKVDRIRLSVSLNTPSSRIYLRHSATATVNISNRSDDGTLYRPAPNPPQDTPVRRLVAQKQKLKPTSYQEHKHKKPIQYHNYLKYHQDARLKYLSASHSRRLCVQLLSCGHSPGSVAARWCANSNKIQISTVGAYLASTGRDRVLLRILEGYLSAAAASQRWSLDRNASCKILIWCIENLHMQYRSKSISSESSKSRAERIVSLLIQTSRQVFGGRALPIGVGAYRTKFLLHLASPESAFRFYNSLLLSKCEIPERILLSILHSLENGGLFIQALQVFQKLALSPLQTENSLMIRTWQFRRLFLKLYRVGIPIHKSDIIGFFSSIGKVDPMIYKLLVYAAVGVNDANSVLRLTRDFEDQTGTTLPLDVMSAVFLMYHRLGDASKLKSTYDEAHRRSLQPLSDSFFVTAVMLVEAHKENANYWELCRVYGRFFKPLALNLLGLPLPIQHEAVPSPKILLEPMVGSLTIMLNSYLRTVAGNLEGSRYALTVYKKYIDLLQDRKYIPQFQTPSEHFIACIVSAVARYKPNLGLALGIVQDMIDFDSLPHPSSLTWDSLLRASTTHGDPDISERIWEAMLEHGIPPTTDTYSAMIMLYANIGDHEKVDILRSRLEQEGWTRTLHLQNALDFAERKRHN</sequence>
<keyword evidence="7" id="KW-1185">Reference proteome</keyword>
<feature type="repeat" description="PPR" evidence="5">
    <location>
        <begin position="550"/>
        <end position="584"/>
    </location>
</feature>
<reference evidence="6 7" key="1">
    <citation type="submission" date="2019-10" db="EMBL/GenBank/DDBJ databases">
        <authorList>
            <person name="Palmer J.M."/>
        </authorList>
    </citation>
    <scope>NUCLEOTIDE SEQUENCE [LARGE SCALE GENOMIC DNA]</scope>
    <source>
        <strain evidence="6 7">TWF730</strain>
    </source>
</reference>
<evidence type="ECO:0000256" key="1">
    <source>
        <dbReference type="ARBA" id="ARBA00006192"/>
    </source>
</evidence>
<dbReference type="PANTHER" id="PTHR47447:SF24">
    <property type="entry name" value="PENTATRICOPEPTIDE REPEAT-CONTAINING PROTEIN"/>
    <property type="match status" value="1"/>
</dbReference>
<proteinExistence type="inferred from homology"/>
<dbReference type="PANTHER" id="PTHR47447">
    <property type="entry name" value="OS03G0856100 PROTEIN"/>
    <property type="match status" value="1"/>
</dbReference>